<dbReference type="Gene3D" id="3.40.50.1820">
    <property type="entry name" value="alpha/beta hydrolase"/>
    <property type="match status" value="1"/>
</dbReference>
<dbReference type="AlphaFoldDB" id="A0A6J7HF43"/>
<feature type="compositionally biased region" description="Polar residues" evidence="2">
    <location>
        <begin position="542"/>
        <end position="552"/>
    </location>
</feature>
<dbReference type="NCBIfam" id="TIGR00976">
    <property type="entry name" value="CocE_NonD"/>
    <property type="match status" value="2"/>
</dbReference>
<protein>
    <submittedName>
        <fullName evidence="4">Unannotated protein</fullName>
    </submittedName>
</protein>
<dbReference type="PROSITE" id="PS51257">
    <property type="entry name" value="PROKAR_LIPOPROTEIN"/>
    <property type="match status" value="1"/>
</dbReference>
<dbReference type="SMART" id="SM00939">
    <property type="entry name" value="PepX_C"/>
    <property type="match status" value="1"/>
</dbReference>
<dbReference type="Pfam" id="PF02129">
    <property type="entry name" value="Peptidase_S15"/>
    <property type="match status" value="1"/>
</dbReference>
<keyword evidence="1" id="KW-0378">Hydrolase</keyword>
<sequence length="777" mass="82112">MNLRKAMLLAAVPAVLVFGCTDSNSSQPAAGSTSNAPAGFEAIGSIDQASAIGIPDNGKVALFDQDGKELRSTTADKLGAAMFYDVAPGEGYTVRGDFGKGEVSTAPVTVLSRDETPPAAQYSEQTFEPGLNYIEMRDGIELAMTLRLPAGKTLADGPFPTVIEYSGYEVAPPNDLLASLSAQIGNPDAKPDPLAPSSSTAVGALLAPLLGYATVSVQIRGSGCSGGAFDLFGLPTIYDGYDAVETVAAQPWVSHNKVGMVGISYSGFSQLFVGGTRPPHLAALAPMSTTDDLYTGIGFPGGIQNTGFAKGWMTERQNDSMAAPEGGQPWAKLLIEQGDEQCKANQVLHGQAKDGLKIISELEFRDPALFKDRTPGAWAANIDVPTFIVGGVQDEQLNSHWIEALSGMTDNPDLWITIYNGMHNDALAPQILTRWIEFLDLFVADRVPNVPGDLMGIAGLLAEQASGAKAEPLEQSKLASLASLEEARAAFRAEPMVTVLLDVGSGPLGAGSLQPGYVQTFDSWPPANLQAQSFFAGPDGSLTDTAPTSDDSNLSDEYVADPAARPPTSQDNSEGKPKANFKDEPNNWVPLVDGKGLGYTTSALGSDVMIAGASSFDAYIEASKRNTDMQVTLSEVRPDGKEMYVQTGWLRATHRKIDPKRSTATDPYQTHLAKDAQPLSDDEPALMRVQIFPVVYTFRAGSKIRVSISAAGGDRPIWTFRTIDDGTTTVKVFRSAEYPTALVLPVVEGGTAGAPLPSCGTVRGQQCRVFQPSSTGG</sequence>
<accession>A0A6J7HF43</accession>
<evidence type="ECO:0000256" key="2">
    <source>
        <dbReference type="SAM" id="MobiDB-lite"/>
    </source>
</evidence>
<gene>
    <name evidence="4" type="ORF">UFOPK3519_01809</name>
</gene>
<dbReference type="GO" id="GO:0008239">
    <property type="term" value="F:dipeptidyl-peptidase activity"/>
    <property type="evidence" value="ECO:0007669"/>
    <property type="project" value="InterPro"/>
</dbReference>
<proteinExistence type="predicted"/>
<dbReference type="InterPro" id="IPR000383">
    <property type="entry name" value="Xaa-Pro-like_dom"/>
</dbReference>
<reference evidence="4" key="1">
    <citation type="submission" date="2020-05" db="EMBL/GenBank/DDBJ databases">
        <authorList>
            <person name="Chiriac C."/>
            <person name="Salcher M."/>
            <person name="Ghai R."/>
            <person name="Kavagutti S V."/>
        </authorList>
    </citation>
    <scope>NUCLEOTIDE SEQUENCE</scope>
</reference>
<dbReference type="SUPFAM" id="SSF49785">
    <property type="entry name" value="Galactose-binding domain-like"/>
    <property type="match status" value="1"/>
</dbReference>
<dbReference type="InterPro" id="IPR008979">
    <property type="entry name" value="Galactose-bd-like_sf"/>
</dbReference>
<dbReference type="InterPro" id="IPR005674">
    <property type="entry name" value="CocE/Ser_esterase"/>
</dbReference>
<organism evidence="4">
    <name type="scientific">freshwater metagenome</name>
    <dbReference type="NCBI Taxonomy" id="449393"/>
    <lineage>
        <taxon>unclassified sequences</taxon>
        <taxon>metagenomes</taxon>
        <taxon>ecological metagenomes</taxon>
    </lineage>
</organism>
<feature type="domain" description="Xaa-Pro dipeptidyl-peptidase C-terminal" evidence="3">
    <location>
        <begin position="493"/>
        <end position="743"/>
    </location>
</feature>
<name>A0A6J7HF43_9ZZZZ</name>
<feature type="compositionally biased region" description="Basic and acidic residues" evidence="2">
    <location>
        <begin position="573"/>
        <end position="585"/>
    </location>
</feature>
<dbReference type="Gene3D" id="2.60.120.260">
    <property type="entry name" value="Galactose-binding domain-like"/>
    <property type="match status" value="1"/>
</dbReference>
<dbReference type="InterPro" id="IPR013736">
    <property type="entry name" value="Xaa-Pro_dipept_C"/>
</dbReference>
<dbReference type="EMBL" id="CAFBMG010000211">
    <property type="protein sequence ID" value="CAB4918384.1"/>
    <property type="molecule type" value="Genomic_DNA"/>
</dbReference>
<dbReference type="SUPFAM" id="SSF53474">
    <property type="entry name" value="alpha/beta-Hydrolases"/>
    <property type="match status" value="1"/>
</dbReference>
<evidence type="ECO:0000256" key="1">
    <source>
        <dbReference type="ARBA" id="ARBA00022801"/>
    </source>
</evidence>
<feature type="region of interest" description="Disordered" evidence="2">
    <location>
        <begin position="532"/>
        <end position="587"/>
    </location>
</feature>
<evidence type="ECO:0000313" key="4">
    <source>
        <dbReference type="EMBL" id="CAB4918384.1"/>
    </source>
</evidence>
<dbReference type="InterPro" id="IPR029058">
    <property type="entry name" value="AB_hydrolase_fold"/>
</dbReference>
<dbReference type="Pfam" id="PF08530">
    <property type="entry name" value="PepX_C"/>
    <property type="match status" value="1"/>
</dbReference>
<evidence type="ECO:0000259" key="3">
    <source>
        <dbReference type="SMART" id="SM00939"/>
    </source>
</evidence>